<proteinExistence type="predicted"/>
<feature type="compositionally biased region" description="Polar residues" evidence="2">
    <location>
        <begin position="40"/>
        <end position="76"/>
    </location>
</feature>
<evidence type="ECO:0000256" key="2">
    <source>
        <dbReference type="SAM" id="MobiDB-lite"/>
    </source>
</evidence>
<evidence type="ECO:0000313" key="5">
    <source>
        <dbReference type="Proteomes" id="UP001642260"/>
    </source>
</evidence>
<dbReference type="EMBL" id="CAKOAT010127599">
    <property type="protein sequence ID" value="CAH8335285.1"/>
    <property type="molecule type" value="Genomic_DNA"/>
</dbReference>
<reference evidence="4 5" key="1">
    <citation type="submission" date="2022-03" db="EMBL/GenBank/DDBJ databases">
        <authorList>
            <person name="Macdonald S."/>
            <person name="Ahmed S."/>
            <person name="Newling K."/>
        </authorList>
    </citation>
    <scope>NUCLEOTIDE SEQUENCE [LARGE SCALE GENOMIC DNA]</scope>
</reference>
<feature type="compositionally biased region" description="Basic and acidic residues" evidence="2">
    <location>
        <begin position="77"/>
        <end position="93"/>
    </location>
</feature>
<evidence type="ECO:0000256" key="1">
    <source>
        <dbReference type="PROSITE-ProRule" id="PRU00152"/>
    </source>
</evidence>
<feature type="domain" description="PLAT" evidence="3">
    <location>
        <begin position="42"/>
        <end position="130"/>
    </location>
</feature>
<protein>
    <recommendedName>
        <fullName evidence="3">PLAT domain-containing protein</fullName>
    </recommendedName>
</protein>
<comment type="caution">
    <text evidence="4">The sequence shown here is derived from an EMBL/GenBank/DDBJ whole genome shotgun (WGS) entry which is preliminary data.</text>
</comment>
<dbReference type="PROSITE" id="PS50095">
    <property type="entry name" value="PLAT"/>
    <property type="match status" value="1"/>
</dbReference>
<accession>A0ABC8JQK8</accession>
<sequence>MCIDFIGLKKTRQGRGREEGEATNKEVIPSDLEPKRKQDSSYSYRQACASSKDSNAGGSTSTRLSLELFQNDTQRSGSKDEKSTKEAVTRGMDEQPVSSVDDDVSEELQLELGHKKMGSETLEKWFARSK</sequence>
<name>A0ABC8JQK8_ERUVS</name>
<keyword evidence="5" id="KW-1185">Reference proteome</keyword>
<feature type="compositionally biased region" description="Basic and acidic residues" evidence="2">
    <location>
        <begin position="15"/>
        <end position="24"/>
    </location>
</feature>
<evidence type="ECO:0000259" key="3">
    <source>
        <dbReference type="PROSITE" id="PS50095"/>
    </source>
</evidence>
<dbReference type="Proteomes" id="UP001642260">
    <property type="component" value="Unassembled WGS sequence"/>
</dbReference>
<dbReference type="AlphaFoldDB" id="A0ABC8JQK8"/>
<feature type="region of interest" description="Disordered" evidence="2">
    <location>
        <begin position="1"/>
        <end position="104"/>
    </location>
</feature>
<gene>
    <name evidence="4" type="ORF">ERUC_LOCUS13515</name>
</gene>
<organism evidence="4 5">
    <name type="scientific">Eruca vesicaria subsp. sativa</name>
    <name type="common">Garden rocket</name>
    <name type="synonym">Eruca sativa</name>
    <dbReference type="NCBI Taxonomy" id="29727"/>
    <lineage>
        <taxon>Eukaryota</taxon>
        <taxon>Viridiplantae</taxon>
        <taxon>Streptophyta</taxon>
        <taxon>Embryophyta</taxon>
        <taxon>Tracheophyta</taxon>
        <taxon>Spermatophyta</taxon>
        <taxon>Magnoliopsida</taxon>
        <taxon>eudicotyledons</taxon>
        <taxon>Gunneridae</taxon>
        <taxon>Pentapetalae</taxon>
        <taxon>rosids</taxon>
        <taxon>malvids</taxon>
        <taxon>Brassicales</taxon>
        <taxon>Brassicaceae</taxon>
        <taxon>Brassiceae</taxon>
        <taxon>Eruca</taxon>
    </lineage>
</organism>
<dbReference type="InterPro" id="IPR001024">
    <property type="entry name" value="PLAT/LH2_dom"/>
</dbReference>
<comment type="caution">
    <text evidence="1">Lacks conserved residue(s) required for the propagation of feature annotation.</text>
</comment>
<evidence type="ECO:0000313" key="4">
    <source>
        <dbReference type="EMBL" id="CAH8335285.1"/>
    </source>
</evidence>